<evidence type="ECO:0000313" key="5">
    <source>
        <dbReference type="RefSeq" id="XP_022986168.1"/>
    </source>
</evidence>
<dbReference type="Pfam" id="PF02458">
    <property type="entry name" value="Transferase"/>
    <property type="match status" value="1"/>
</dbReference>
<proteinExistence type="inferred from homology"/>
<dbReference type="Gene3D" id="3.30.559.10">
    <property type="entry name" value="Chloramphenicol acetyltransferase-like domain"/>
    <property type="match status" value="2"/>
</dbReference>
<evidence type="ECO:0000256" key="1">
    <source>
        <dbReference type="ARBA" id="ARBA00009861"/>
    </source>
</evidence>
<accession>A0A6J1JFQ5</accession>
<keyword evidence="4" id="KW-1185">Reference proteome</keyword>
<reference evidence="5" key="1">
    <citation type="submission" date="2025-08" db="UniProtKB">
        <authorList>
            <consortium name="RefSeq"/>
        </authorList>
    </citation>
    <scope>IDENTIFICATION</scope>
    <source>
        <tissue evidence="5">Young leaves</tissue>
    </source>
</reference>
<dbReference type="PANTHER" id="PTHR31147:SF66">
    <property type="entry name" value="OS05G0315700 PROTEIN"/>
    <property type="match status" value="1"/>
</dbReference>
<gene>
    <name evidence="5" type="primary">LOC111483989</name>
</gene>
<dbReference type="RefSeq" id="XP_022986168.1">
    <property type="nucleotide sequence ID" value="XM_023130400.1"/>
</dbReference>
<protein>
    <submittedName>
        <fullName evidence="5">Benzyl alcohol O-benzoyltransferase-like</fullName>
    </submittedName>
</protein>
<feature type="transmembrane region" description="Helical" evidence="3">
    <location>
        <begin position="7"/>
        <end position="28"/>
    </location>
</feature>
<dbReference type="InterPro" id="IPR050898">
    <property type="entry name" value="Plant_acyltransferase"/>
</dbReference>
<dbReference type="AlphaFoldDB" id="A0A6J1JFQ5"/>
<keyword evidence="3" id="KW-0472">Membrane</keyword>
<dbReference type="GeneID" id="111483989"/>
<dbReference type="KEGG" id="cmax:111483989"/>
<comment type="similarity">
    <text evidence="1">Belongs to the plant acyltransferase family.</text>
</comment>
<dbReference type="InterPro" id="IPR023213">
    <property type="entry name" value="CAT-like_dom_sf"/>
</dbReference>
<evidence type="ECO:0000313" key="4">
    <source>
        <dbReference type="Proteomes" id="UP000504608"/>
    </source>
</evidence>
<dbReference type="PANTHER" id="PTHR31147">
    <property type="entry name" value="ACYL TRANSFERASE 4"/>
    <property type="match status" value="1"/>
</dbReference>
<sequence>MNKSVEWFFNIHSLLSFIPLLLNTSFILTLTHSLYFHISLFHISMMPTIDFTFKVRKCESEVIVPANPTPHEFKQLSDMDDHQDLRFQIPLLNFYEHNPNLEGRDPVKIIKEAIARTLVFYYPFAGRLREGPGRKLFVECTGEGILFIEADADVTLGQFGDALQFSSSLSWFQDVINNVPNSDGIVNSPLLFIQVTRLKCGGFIFALRYNHTMADGFGLVQFMKAIAEIARGAYAPSIFPIWQRALLTARDPPRITCRHPEYDQVPVTNDTAIPIDNMAHRFIFFSPLKISALRQTLPAHLRHCSFFELIAAYVWRLRTIVLQLSPEEEVCFLCPVNLRSKINSLPLGYYGNVLVFPAELTTVANLCGNPLGYAVELIRKAKAKVTNEYVKSLLDLVVMKGRSLSTAGWPYIVSDLRRVGFEEVDFGWGKAIYGGLTTGGLGTIPGTISFCIPFMNKNGEKGIMVPLCLPALAMERFMAEFDASTNVEQLVDEVDSH</sequence>
<keyword evidence="3" id="KW-0812">Transmembrane</keyword>
<dbReference type="GO" id="GO:0016740">
    <property type="term" value="F:transferase activity"/>
    <property type="evidence" value="ECO:0007669"/>
    <property type="project" value="UniProtKB-KW"/>
</dbReference>
<dbReference type="OrthoDB" id="1483986at2759"/>
<name>A0A6J1JFQ5_CUCMA</name>
<organism evidence="4 5">
    <name type="scientific">Cucurbita maxima</name>
    <name type="common">Pumpkin</name>
    <name type="synonym">Winter squash</name>
    <dbReference type="NCBI Taxonomy" id="3661"/>
    <lineage>
        <taxon>Eukaryota</taxon>
        <taxon>Viridiplantae</taxon>
        <taxon>Streptophyta</taxon>
        <taxon>Embryophyta</taxon>
        <taxon>Tracheophyta</taxon>
        <taxon>Spermatophyta</taxon>
        <taxon>Magnoliopsida</taxon>
        <taxon>eudicotyledons</taxon>
        <taxon>Gunneridae</taxon>
        <taxon>Pentapetalae</taxon>
        <taxon>rosids</taxon>
        <taxon>fabids</taxon>
        <taxon>Cucurbitales</taxon>
        <taxon>Cucurbitaceae</taxon>
        <taxon>Cucurbiteae</taxon>
        <taxon>Cucurbita</taxon>
    </lineage>
</organism>
<evidence type="ECO:0000256" key="3">
    <source>
        <dbReference type="SAM" id="Phobius"/>
    </source>
</evidence>
<keyword evidence="3" id="KW-1133">Transmembrane helix</keyword>
<evidence type="ECO:0000256" key="2">
    <source>
        <dbReference type="ARBA" id="ARBA00022679"/>
    </source>
</evidence>
<dbReference type="Proteomes" id="UP000504608">
    <property type="component" value="Unplaced"/>
</dbReference>
<keyword evidence="2" id="KW-0808">Transferase</keyword>